<evidence type="ECO:0000256" key="7">
    <source>
        <dbReference type="ARBA" id="ARBA00048258"/>
    </source>
</evidence>
<evidence type="ECO:0000256" key="2">
    <source>
        <dbReference type="ARBA" id="ARBA00009256"/>
    </source>
</evidence>
<dbReference type="GO" id="GO:0004592">
    <property type="term" value="F:pantoate-beta-alanine ligase activity"/>
    <property type="evidence" value="ECO:0007669"/>
    <property type="project" value="UniProtKB-UniRule"/>
</dbReference>
<dbReference type="SUPFAM" id="SSF52374">
    <property type="entry name" value="Nucleotidylyl transferase"/>
    <property type="match status" value="1"/>
</dbReference>
<dbReference type="AlphaFoldDB" id="A0A934PVB4"/>
<feature type="binding site" evidence="8">
    <location>
        <position position="59"/>
    </location>
    <ligand>
        <name>(R)-pantoate</name>
        <dbReference type="ChEBI" id="CHEBI:15980"/>
    </ligand>
</feature>
<dbReference type="HAMAP" id="MF_00158">
    <property type="entry name" value="PanC"/>
    <property type="match status" value="1"/>
</dbReference>
<evidence type="ECO:0000256" key="6">
    <source>
        <dbReference type="ARBA" id="ARBA00022840"/>
    </source>
</evidence>
<gene>
    <name evidence="8" type="primary">panC</name>
    <name evidence="9" type="ORF">I5M19_13365</name>
</gene>
<comment type="catalytic activity">
    <reaction evidence="7 8">
        <text>(R)-pantoate + beta-alanine + ATP = (R)-pantothenate + AMP + diphosphate + H(+)</text>
        <dbReference type="Rhea" id="RHEA:10912"/>
        <dbReference type="ChEBI" id="CHEBI:15378"/>
        <dbReference type="ChEBI" id="CHEBI:15980"/>
        <dbReference type="ChEBI" id="CHEBI:29032"/>
        <dbReference type="ChEBI" id="CHEBI:30616"/>
        <dbReference type="ChEBI" id="CHEBI:33019"/>
        <dbReference type="ChEBI" id="CHEBI:57966"/>
        <dbReference type="ChEBI" id="CHEBI:456215"/>
        <dbReference type="EC" id="6.3.2.1"/>
    </reaction>
</comment>
<dbReference type="Gene3D" id="3.40.50.620">
    <property type="entry name" value="HUPs"/>
    <property type="match status" value="1"/>
</dbReference>
<reference evidence="9" key="1">
    <citation type="submission" date="2020-12" db="EMBL/GenBank/DDBJ databases">
        <title>Bacterial novel species Mucilaginibacter sp. SD-g isolated from soil.</title>
        <authorList>
            <person name="Jung H.-Y."/>
        </authorList>
    </citation>
    <scope>NUCLEOTIDE SEQUENCE</scope>
    <source>
        <strain evidence="9">SD-g</strain>
    </source>
</reference>
<evidence type="ECO:0000256" key="1">
    <source>
        <dbReference type="ARBA" id="ARBA00004990"/>
    </source>
</evidence>
<protein>
    <recommendedName>
        <fullName evidence="8">Pantothenate synthetase</fullName>
        <shortName evidence="8">PS</shortName>
        <ecNumber evidence="8">6.3.2.1</ecNumber>
    </recommendedName>
    <alternativeName>
        <fullName evidence="8">Pantoate--beta-alanine ligase</fullName>
    </alternativeName>
    <alternativeName>
        <fullName evidence="8">Pantoate-activating enzyme</fullName>
    </alternativeName>
</protein>
<dbReference type="InterPro" id="IPR004821">
    <property type="entry name" value="Cyt_trans-like"/>
</dbReference>
<dbReference type="InterPro" id="IPR014729">
    <property type="entry name" value="Rossmann-like_a/b/a_fold"/>
</dbReference>
<evidence type="ECO:0000256" key="3">
    <source>
        <dbReference type="ARBA" id="ARBA00022598"/>
    </source>
</evidence>
<dbReference type="Proteomes" id="UP000613193">
    <property type="component" value="Unassembled WGS sequence"/>
</dbReference>
<dbReference type="GO" id="GO:0005524">
    <property type="term" value="F:ATP binding"/>
    <property type="evidence" value="ECO:0007669"/>
    <property type="project" value="UniProtKB-KW"/>
</dbReference>
<evidence type="ECO:0000256" key="5">
    <source>
        <dbReference type="ARBA" id="ARBA00022741"/>
    </source>
</evidence>
<comment type="pathway">
    <text evidence="1 8">Cofactor biosynthesis; (R)-pantothenate biosynthesis; (R)-pantothenate from (R)-pantoate and beta-alanine: step 1/1.</text>
</comment>
<comment type="subcellular location">
    <subcellularLocation>
        <location evidence="8">Cytoplasm</location>
    </subcellularLocation>
</comment>
<keyword evidence="5 8" id="KW-0547">Nucleotide-binding</keyword>
<comment type="similarity">
    <text evidence="2 8">Belongs to the pantothenate synthetase family.</text>
</comment>
<feature type="active site" description="Proton donor" evidence="8">
    <location>
        <position position="35"/>
    </location>
</feature>
<feature type="binding site" evidence="8">
    <location>
        <begin position="182"/>
        <end position="185"/>
    </location>
    <ligand>
        <name>ATP</name>
        <dbReference type="ChEBI" id="CHEBI:30616"/>
    </ligand>
</feature>
<dbReference type="PANTHER" id="PTHR21299">
    <property type="entry name" value="CYTIDYLATE KINASE/PANTOATE-BETA-ALANINE LIGASE"/>
    <property type="match status" value="1"/>
</dbReference>
<evidence type="ECO:0000313" key="9">
    <source>
        <dbReference type="EMBL" id="MBK0380307.1"/>
    </source>
</evidence>
<dbReference type="EMBL" id="JAEHFW010000002">
    <property type="protein sequence ID" value="MBK0380307.1"/>
    <property type="molecule type" value="Genomic_DNA"/>
</dbReference>
<dbReference type="InterPro" id="IPR003721">
    <property type="entry name" value="Pantoate_ligase"/>
</dbReference>
<keyword evidence="10" id="KW-1185">Reference proteome</keyword>
<feature type="binding site" evidence="8">
    <location>
        <begin position="145"/>
        <end position="148"/>
    </location>
    <ligand>
        <name>ATP</name>
        <dbReference type="ChEBI" id="CHEBI:30616"/>
    </ligand>
</feature>
<comment type="function">
    <text evidence="8">Catalyzes the condensation of pantoate with beta-alanine in an ATP-dependent reaction via a pantoyl-adenylate intermediate.</text>
</comment>
<keyword evidence="3 8" id="KW-0436">Ligase</keyword>
<dbReference type="GO" id="GO:0015940">
    <property type="term" value="P:pantothenate biosynthetic process"/>
    <property type="evidence" value="ECO:0007669"/>
    <property type="project" value="UniProtKB-UniRule"/>
</dbReference>
<comment type="caution">
    <text evidence="9">The sequence shown here is derived from an EMBL/GenBank/DDBJ whole genome shotgun (WGS) entry which is preliminary data.</text>
</comment>
<comment type="subunit">
    <text evidence="8">Homodimer.</text>
</comment>
<dbReference type="PANTHER" id="PTHR21299:SF1">
    <property type="entry name" value="PANTOATE--BETA-ALANINE LIGASE"/>
    <property type="match status" value="1"/>
</dbReference>
<keyword evidence="8" id="KW-0963">Cytoplasm</keyword>
<accession>A0A934PVB4</accession>
<comment type="caution">
    <text evidence="8">Lacks conserved residue(s) required for the propagation of feature annotation.</text>
</comment>
<name>A0A934PVB4_9SPHI</name>
<sequence length="277" mass="31244">MKIFTTRKDLRKYLSAFSGNSVGFVPTMGALHNGHLALITQAQKNNDLVICSIFVNPTQFNDSKDLENYPRPIADDIAKLTQAKCDVLFHPEVLEIYDDNEHWHLNIGELEHLLEGKFRPEHYQGVMQVVYKLLDIVKPTRIYLGQKDYQQYLVVKQMIALKHISVEPVMCPIQRDDDGLALSSRNIHLSPAERQHALALSKTLNWVKVNFNAGNIDSLQRHAFTMLQQSPGVDPEYFELADGQTLLPAKADTKNVVALTAARVGATRLIDNMVVKA</sequence>
<feature type="binding site" evidence="8">
    <location>
        <position position="59"/>
    </location>
    <ligand>
        <name>beta-alanine</name>
        <dbReference type="ChEBI" id="CHEBI:57966"/>
    </ligand>
</feature>
<dbReference type="Gene3D" id="3.30.1300.10">
    <property type="entry name" value="Pantoate-beta-alanine ligase, C-terminal domain"/>
    <property type="match status" value="1"/>
</dbReference>
<dbReference type="NCBIfam" id="TIGR00125">
    <property type="entry name" value="cyt_tran_rel"/>
    <property type="match status" value="1"/>
</dbReference>
<keyword evidence="6 8" id="KW-0067">ATP-binding</keyword>
<dbReference type="CDD" id="cd00560">
    <property type="entry name" value="PanC"/>
    <property type="match status" value="1"/>
</dbReference>
<feature type="binding site" evidence="8">
    <location>
        <begin position="28"/>
        <end position="35"/>
    </location>
    <ligand>
        <name>ATP</name>
        <dbReference type="ChEBI" id="CHEBI:30616"/>
    </ligand>
</feature>
<organism evidence="9 10">
    <name type="scientific">Mucilaginibacter segetis</name>
    <dbReference type="NCBI Taxonomy" id="2793071"/>
    <lineage>
        <taxon>Bacteria</taxon>
        <taxon>Pseudomonadati</taxon>
        <taxon>Bacteroidota</taxon>
        <taxon>Sphingobacteriia</taxon>
        <taxon>Sphingobacteriales</taxon>
        <taxon>Sphingobacteriaceae</taxon>
        <taxon>Mucilaginibacter</taxon>
    </lineage>
</organism>
<dbReference type="GO" id="GO:0005829">
    <property type="term" value="C:cytosol"/>
    <property type="evidence" value="ECO:0007669"/>
    <property type="project" value="TreeGrafter"/>
</dbReference>
<feature type="binding site" evidence="8">
    <location>
        <position position="151"/>
    </location>
    <ligand>
        <name>(R)-pantoate</name>
        <dbReference type="ChEBI" id="CHEBI:15980"/>
    </ligand>
</feature>
<dbReference type="RefSeq" id="WP_200066831.1">
    <property type="nucleotide sequence ID" value="NZ_JAEHFW010000002.1"/>
</dbReference>
<dbReference type="InterPro" id="IPR042176">
    <property type="entry name" value="Pantoate_ligase_C"/>
</dbReference>
<dbReference type="EC" id="6.3.2.1" evidence="8"/>
<evidence type="ECO:0000313" key="10">
    <source>
        <dbReference type="Proteomes" id="UP000613193"/>
    </source>
</evidence>
<proteinExistence type="inferred from homology"/>
<dbReference type="Pfam" id="PF02569">
    <property type="entry name" value="Pantoate_ligase"/>
    <property type="match status" value="1"/>
</dbReference>
<evidence type="ECO:0000256" key="4">
    <source>
        <dbReference type="ARBA" id="ARBA00022655"/>
    </source>
</evidence>
<keyword evidence="4 8" id="KW-0566">Pantothenate biosynthesis</keyword>
<dbReference type="NCBIfam" id="TIGR00018">
    <property type="entry name" value="panC"/>
    <property type="match status" value="1"/>
</dbReference>
<comment type="miscellaneous">
    <text evidence="8">The reaction proceeds by a bi uni uni bi ping pong mechanism.</text>
</comment>
<evidence type="ECO:0000256" key="8">
    <source>
        <dbReference type="HAMAP-Rule" id="MF_00158"/>
    </source>
</evidence>